<dbReference type="EMBL" id="MT145080">
    <property type="protein sequence ID" value="QJI03352.1"/>
    <property type="molecule type" value="Genomic_DNA"/>
</dbReference>
<reference evidence="1" key="1">
    <citation type="submission" date="2020-03" db="EMBL/GenBank/DDBJ databases">
        <title>The deep terrestrial virosphere.</title>
        <authorList>
            <person name="Holmfeldt K."/>
            <person name="Nilsson E."/>
            <person name="Simone D."/>
            <person name="Lopez-Fernandez M."/>
            <person name="Wu X."/>
            <person name="de Brujin I."/>
            <person name="Lundin D."/>
            <person name="Andersson A."/>
            <person name="Bertilsson S."/>
            <person name="Dopson M."/>
        </authorList>
    </citation>
    <scope>NUCLEOTIDE SEQUENCE</scope>
    <source>
        <strain evidence="1">TM448B04465</strain>
    </source>
</reference>
<name>A0A6M3XZZ0_9ZZZZ</name>
<gene>
    <name evidence="1" type="ORF">TM448B04465_0008</name>
</gene>
<dbReference type="AlphaFoldDB" id="A0A6M3XZZ0"/>
<dbReference type="PROSITE" id="PS51257">
    <property type="entry name" value="PROKAR_LIPOPROTEIN"/>
    <property type="match status" value="1"/>
</dbReference>
<organism evidence="1">
    <name type="scientific">viral metagenome</name>
    <dbReference type="NCBI Taxonomy" id="1070528"/>
    <lineage>
        <taxon>unclassified sequences</taxon>
        <taxon>metagenomes</taxon>
        <taxon>organismal metagenomes</taxon>
    </lineage>
</organism>
<evidence type="ECO:0008006" key="2">
    <source>
        <dbReference type="Google" id="ProtNLM"/>
    </source>
</evidence>
<accession>A0A6M3XZZ0</accession>
<proteinExistence type="predicted"/>
<evidence type="ECO:0000313" key="1">
    <source>
        <dbReference type="EMBL" id="QJI03352.1"/>
    </source>
</evidence>
<protein>
    <recommendedName>
        <fullName evidence="2">Lipoprotein</fullName>
    </recommendedName>
</protein>
<sequence length="86" mass="9994">MKKLFIILVIVMLLAGCTVGDWVIRSPFNQVFFPKRIYVDSPVIGIKSVNPDGWSIIPIFYTDIYIWDESMEEYVFEKTVEKEAAE</sequence>